<dbReference type="InterPro" id="IPR045851">
    <property type="entry name" value="AMP-bd_C_sf"/>
</dbReference>
<dbReference type="SUPFAM" id="SSF51905">
    <property type="entry name" value="FAD/NAD(P)-binding domain"/>
    <property type="match status" value="1"/>
</dbReference>
<dbReference type="SUPFAM" id="SSF56801">
    <property type="entry name" value="Acetyl-CoA synthetase-like"/>
    <property type="match status" value="1"/>
</dbReference>
<feature type="transmembrane region" description="Helical" evidence="8">
    <location>
        <begin position="1501"/>
        <end position="1524"/>
    </location>
</feature>
<dbReference type="InterPro" id="IPR000873">
    <property type="entry name" value="AMP-dep_synth/lig_dom"/>
</dbReference>
<name>A0ABC8RP76_9AQUA</name>
<evidence type="ECO:0000313" key="10">
    <source>
        <dbReference type="EMBL" id="CAK9146778.1"/>
    </source>
</evidence>
<dbReference type="SUPFAM" id="SSF56634">
    <property type="entry name" value="Heme-dependent catalase-like"/>
    <property type="match status" value="1"/>
</dbReference>
<dbReference type="InterPro" id="IPR018028">
    <property type="entry name" value="Catalase"/>
</dbReference>
<feature type="transmembrane region" description="Helical" evidence="8">
    <location>
        <begin position="1295"/>
        <end position="1323"/>
    </location>
</feature>
<keyword evidence="8" id="KW-0472">Membrane</keyword>
<comment type="caution">
    <text evidence="10">The sequence shown here is derived from an EMBL/GenBank/DDBJ whole genome shotgun (WGS) entry which is preliminary data.</text>
</comment>
<sequence length="2341" mass="260683">MDLDKSIEEQFTKLHPCFPVHTRIGIVGAGPSGLSAAYALCKLGYTNVTVLEKYQSAGGMCESAEIEGRIYDLGGQVLAANSAPAIFHLAKEVGAETEEMDAHNFAMIDSSTGKYNDLKVADDYVYAISLTLELQEKAKASGRIGVHAVSDIASDLTPVFLEDHGFKSIPKSVAYGYTASGYGFVQDMPYAYIHEFTKTSMAGKIRRFKGGYTSVWQKISEGLPIEVCCNTEVIAIRRNSIGIRVDVKDHSGAKQVVEFDKIIISGSFPFNSGKTYRSPSSSTLGVVNEFLDMSELEKELFSKVKTIDYYTTVLKIKGLEHIPMGFYYFGEFMDDPAAIGHPVAMQRFYSDTNIFLFWSYGNSADIGGSEINEFAINIVKSMGGEVEKVVLQRRFKYFPHVNSQGILNKSLQYMLPDNKLYYVYITLCVLIPKTDMKDGFFDKLEFELQGQRSTYFVGGLMAFELTERNASYAMALVCKNFAKDSPNFPYVKRLFPLHSNRRAWNYEKLDEMPGVEFPDLSSLDGFLSHWGTHNVTQKKIIYTWINDKGEAVDLRTYEELHRNASYIAYKLLTSQKPNIKSGDRVLLVYVPGLDFIDAFFGCLRAGVIPVPAIPPDPSQRSGQALLHIEKVAETCNASAILSTSGYHISVRAFSAKNMILSLKNGKLSARWPDLPWLHTDSWIKNSKNPLHQEEIAKQSEPLPEDVCFLQFTSGSTGEPKGVMITHGGLIHNVKLMRKRYKSTSKTVLVNWLPQYHDMGLIGGLFTSMVSGGSAILFSPISFIKNPLLWLQTISKYRATHSAGPNFAFELLLRRLESKKDTVQNFDLSSMVFLMVAAEPVRSKTLKRFLELTQPFGLSQEVMSPGYGLAENCVYISSAFGEGKPVLVDWQGRVCCGYVDPNDPDVDVRIVDPETGKMHEESEKEGEIWISSPSAGIGYWGMEELSKNSFRNELQNNPGKKYIRTGDVGRIISQKLFITGRIKDLIIVAGRKIYSSDVEKTVESSSELIRPGCCAVVGVPKEILLSKGLSVPESFDQVGLIAIAEVREDKPLPTNVLEEIQNCVAEEHGIILSSIVSVKPRTISKTTSGKIKRFDCLKQFIDGTLNVVKGPVLEERPLARSVRKTSLSSITRNLHSTNAGIGRTDIVNFLKQLLSEQTGISTANILTTESLVSYGVDSIGVVRAAQKLSVFLGVPVGAIDIFTATCIEDLVNFAENLLAKSQPQLATTPPHFSQNKEKLADMVYEVSQPRKLGIWLFQLLALTYASFLLIFPAYLSISAFATMVSASHTLIDRTPWLGYLLTLACAPLAWVLCIFTTCICLALFGNSFLQPNYAMNLEISIWSINFVKWWALYKAQEISSKVLAVHLRGTIFVTYWFKMLGARLGSSVLLDTVDITDPSLVSIGDGTVIAEGALLQSHEVKNGVLSFHPIKIGRNSFVGPYAVVQKGSTMGDEAEIQALQTSEEGKTGSKFAKADKIRKGNIVQELAIQPNEIHDQSLNHLLGIYMVGFISSLSAAIAYFIYLWLSQESHSLQHFGLVCICGAFHWFPFTIVAYVIMCDSAPSSPINFAFSIAISYLAHGLIYIVLTCSLTYVLSKMQDTNKRHLKTWLRHRLTIACHLRFAKFLSGTETFCIYLRLLGAKIGRHCSIRAINPVSDPQLISIADGVHLGDFSRIIPGFYTPGGFLCGQVEVKENSVVGSQSLILPGSVIEKDVILGALSVAPMSSILQRGGVYVGSQSPVMVKNTLHFLDDRIEEMDMKYKKVLGNLAANFAATTLKVKSRYFHRIGATGKGFLKLYDDISGFPDHKIFCRGKSYAIILRHSNCLSSDDDARIDPRGAAIRILSNESDNNTPLLDLTLKTGKAFHARSIGDFATWLVCGVAAREEHVKHAPHVREAMWDSLRRADSYAELHYYSNICRLFRFNDGQEMYVKFKLRPFDGKISEDSGKVEPMGILPPETGAIPRDENDTRPLLFLDEDFQRRVKSPARARYVLQVQIRPVPKDEDVCEIALDCTKPWDETEFPHIEVGEITIDQILIKEESEELEFNPFFRCHEVDVIRATSCSQSASLDHGRSLVYAICQHLRNKKPLPEAWRIFLDQSDVKLDLSGCPMAAALEKRDTNKVTLARPWHRTLWLVTAQPLLQTTLPYFLMGLVVFAPLNWVFIMKEIKKFHLHWLLSLFWVYSGFSAGLVCVVAKRVLVGKKKDGETMQIWSEGIFMDTIWQAIRTLVGEYFMEMTSGSVMYGIWIKLMGSEIDWDRGVYVDSMGAVLNPEMVRIERHGCVGREALLFGHIYEGGGKVKYGKIRIGEGGFVGSRAVAMPGVIVEREGSLGALSLAMKEEIVN</sequence>
<organism evidence="10 11">
    <name type="scientific">Ilex paraguariensis</name>
    <name type="common">yerba mate</name>
    <dbReference type="NCBI Taxonomy" id="185542"/>
    <lineage>
        <taxon>Eukaryota</taxon>
        <taxon>Viridiplantae</taxon>
        <taxon>Streptophyta</taxon>
        <taxon>Embryophyta</taxon>
        <taxon>Tracheophyta</taxon>
        <taxon>Spermatophyta</taxon>
        <taxon>Magnoliopsida</taxon>
        <taxon>eudicotyledons</taxon>
        <taxon>Gunneridae</taxon>
        <taxon>Pentapetalae</taxon>
        <taxon>asterids</taxon>
        <taxon>campanulids</taxon>
        <taxon>Aquifoliales</taxon>
        <taxon>Aquifoliaceae</taxon>
        <taxon>Ilex</taxon>
    </lineage>
</organism>
<evidence type="ECO:0000256" key="6">
    <source>
        <dbReference type="ARBA" id="ARBA00023051"/>
    </source>
</evidence>
<dbReference type="InterPro" id="IPR036736">
    <property type="entry name" value="ACP-like_sf"/>
</dbReference>
<feature type="domain" description="Carrier" evidence="9">
    <location>
        <begin position="1143"/>
        <end position="1217"/>
    </location>
</feature>
<dbReference type="Pfam" id="PF00199">
    <property type="entry name" value="Catalase"/>
    <property type="match status" value="1"/>
</dbReference>
<dbReference type="InterPro" id="IPR006162">
    <property type="entry name" value="Ppantetheine_attach_site"/>
</dbReference>
<dbReference type="InterPro" id="IPR025110">
    <property type="entry name" value="AMP-bd_C"/>
</dbReference>
<keyword evidence="3" id="KW-0597">Phosphoprotein</keyword>
<dbReference type="CDD" id="cd05931">
    <property type="entry name" value="FAAL"/>
    <property type="match status" value="1"/>
</dbReference>
<evidence type="ECO:0000256" key="8">
    <source>
        <dbReference type="SAM" id="Phobius"/>
    </source>
</evidence>
<dbReference type="GO" id="GO:0009698">
    <property type="term" value="P:phenylpropanoid metabolic process"/>
    <property type="evidence" value="ECO:0007669"/>
    <property type="project" value="UniProtKB-KW"/>
</dbReference>
<dbReference type="InterPro" id="IPR011614">
    <property type="entry name" value="Catalase_core"/>
</dbReference>
<keyword evidence="5" id="KW-0276">Fatty acid metabolism</keyword>
<dbReference type="Gene3D" id="3.30.70.1990">
    <property type="match status" value="1"/>
</dbReference>
<feature type="transmembrane region" description="Helical" evidence="8">
    <location>
        <begin position="1251"/>
        <end position="1274"/>
    </location>
</feature>
<dbReference type="InterPro" id="IPR040097">
    <property type="entry name" value="FAAL/FAAC"/>
</dbReference>
<dbReference type="PROSITE" id="PS50075">
    <property type="entry name" value="CARRIER"/>
    <property type="match status" value="1"/>
</dbReference>
<dbReference type="GO" id="GO:0016874">
    <property type="term" value="F:ligase activity"/>
    <property type="evidence" value="ECO:0007669"/>
    <property type="project" value="UniProtKB-KW"/>
</dbReference>
<keyword evidence="6" id="KW-0587">Phenylpropanoid metabolism</keyword>
<feature type="transmembrane region" description="Helical" evidence="8">
    <location>
        <begin position="2173"/>
        <end position="2193"/>
    </location>
</feature>
<keyword evidence="8" id="KW-1133">Transmembrane helix</keyword>
<dbReference type="Pfam" id="PF00550">
    <property type="entry name" value="PP-binding"/>
    <property type="match status" value="1"/>
</dbReference>
<dbReference type="Gene3D" id="3.30.300.30">
    <property type="match status" value="1"/>
</dbReference>
<dbReference type="Gene3D" id="2.160.10.10">
    <property type="entry name" value="Hexapeptide repeat proteins"/>
    <property type="match status" value="2"/>
</dbReference>
<dbReference type="PANTHER" id="PTHR22754">
    <property type="entry name" value="DISCO-INTERACTING PROTEIN 2 DIP2 -RELATED"/>
    <property type="match status" value="1"/>
</dbReference>
<dbReference type="PRINTS" id="PR00419">
    <property type="entry name" value="ADXRDTASE"/>
</dbReference>
<accession>A0ABC8RP76</accession>
<dbReference type="Gene3D" id="3.40.50.12780">
    <property type="entry name" value="N-terminal domain of ligase-like"/>
    <property type="match status" value="1"/>
</dbReference>
<dbReference type="SUPFAM" id="SSF51161">
    <property type="entry name" value="Trimeric LpxA-like enzymes"/>
    <property type="match status" value="3"/>
</dbReference>
<evidence type="ECO:0000313" key="11">
    <source>
        <dbReference type="Proteomes" id="UP001642360"/>
    </source>
</evidence>
<feature type="transmembrane region" description="Helical" evidence="8">
    <location>
        <begin position="1536"/>
        <end position="1555"/>
    </location>
</feature>
<dbReference type="Pfam" id="PF23024">
    <property type="entry name" value="AMP-dom_DIP2-like"/>
    <property type="match status" value="1"/>
</dbReference>
<dbReference type="SUPFAM" id="SSF47336">
    <property type="entry name" value="ACP-like"/>
    <property type="match status" value="1"/>
</dbReference>
<feature type="transmembrane region" description="Helical" evidence="8">
    <location>
        <begin position="1567"/>
        <end position="1593"/>
    </location>
</feature>
<keyword evidence="4" id="KW-0436">Ligase</keyword>
<dbReference type="Proteomes" id="UP001642360">
    <property type="component" value="Unassembled WGS sequence"/>
</dbReference>
<feature type="transmembrane region" description="Helical" evidence="8">
    <location>
        <begin position="2143"/>
        <end position="2161"/>
    </location>
</feature>
<reference evidence="10 11" key="1">
    <citation type="submission" date="2024-02" db="EMBL/GenBank/DDBJ databases">
        <authorList>
            <person name="Vignale AGUSTIN F."/>
            <person name="Sosa J E."/>
            <person name="Modenutti C."/>
        </authorList>
    </citation>
    <scope>NUCLEOTIDE SEQUENCE [LARGE SCALE GENOMIC DNA]</scope>
</reference>
<dbReference type="PROSITE" id="PS00012">
    <property type="entry name" value="PHOSPHOPANTETHEINE"/>
    <property type="match status" value="1"/>
</dbReference>
<dbReference type="EMBL" id="CAUOFW020001613">
    <property type="protein sequence ID" value="CAK9146778.1"/>
    <property type="molecule type" value="Genomic_DNA"/>
</dbReference>
<dbReference type="InterPro" id="IPR042099">
    <property type="entry name" value="ANL_N_sf"/>
</dbReference>
<protein>
    <recommendedName>
        <fullName evidence="9">Carrier domain-containing protein</fullName>
    </recommendedName>
</protein>
<evidence type="ECO:0000256" key="2">
    <source>
        <dbReference type="ARBA" id="ARBA00022450"/>
    </source>
</evidence>
<comment type="pathway">
    <text evidence="1">Phytoalexin biosynthesis; 3,4',5-trihydroxystilbene biosynthesis; 3,4',5-trihydroxystilbene from trans-4-coumarate: step 1/2.</text>
</comment>
<keyword evidence="11" id="KW-1185">Reference proteome</keyword>
<dbReference type="InterPro" id="IPR020845">
    <property type="entry name" value="AMP-binding_CS"/>
</dbReference>
<dbReference type="InterPro" id="IPR009081">
    <property type="entry name" value="PP-bd_ACP"/>
</dbReference>
<dbReference type="InterPro" id="IPR020835">
    <property type="entry name" value="Catalase_sf"/>
</dbReference>
<evidence type="ECO:0000256" key="7">
    <source>
        <dbReference type="ARBA" id="ARBA00023098"/>
    </source>
</evidence>
<keyword evidence="2" id="KW-0596">Phosphopantetheine</keyword>
<evidence type="ECO:0000256" key="1">
    <source>
        <dbReference type="ARBA" id="ARBA00004930"/>
    </source>
</evidence>
<evidence type="ECO:0000256" key="5">
    <source>
        <dbReference type="ARBA" id="ARBA00022832"/>
    </source>
</evidence>
<dbReference type="InterPro" id="IPR011004">
    <property type="entry name" value="Trimer_LpxA-like_sf"/>
</dbReference>
<dbReference type="Gene3D" id="1.10.1200.10">
    <property type="entry name" value="ACP-like"/>
    <property type="match status" value="1"/>
</dbReference>
<dbReference type="Pfam" id="PF00501">
    <property type="entry name" value="AMP-binding"/>
    <property type="match status" value="1"/>
</dbReference>
<dbReference type="InterPro" id="IPR036188">
    <property type="entry name" value="FAD/NAD-bd_sf"/>
</dbReference>
<dbReference type="PANTHER" id="PTHR22754:SF32">
    <property type="entry name" value="DISCO-INTERACTING PROTEIN 2"/>
    <property type="match status" value="1"/>
</dbReference>
<dbReference type="Gene3D" id="1.10.405.20">
    <property type="match status" value="1"/>
</dbReference>
<dbReference type="PROSITE" id="PS51402">
    <property type="entry name" value="CATALASE_3"/>
    <property type="match status" value="1"/>
</dbReference>
<dbReference type="Pfam" id="PF01593">
    <property type="entry name" value="Amino_oxidase"/>
    <property type="match status" value="1"/>
</dbReference>
<dbReference type="Gene3D" id="3.50.50.60">
    <property type="entry name" value="FAD/NAD(P)-binding domain"/>
    <property type="match status" value="1"/>
</dbReference>
<evidence type="ECO:0000256" key="3">
    <source>
        <dbReference type="ARBA" id="ARBA00022553"/>
    </source>
</evidence>
<dbReference type="Gene3D" id="2.40.180.10">
    <property type="entry name" value="Catalase core domain"/>
    <property type="match status" value="1"/>
</dbReference>
<evidence type="ECO:0000256" key="4">
    <source>
        <dbReference type="ARBA" id="ARBA00022598"/>
    </source>
</evidence>
<keyword evidence="8" id="KW-0812">Transmembrane</keyword>
<evidence type="ECO:0000259" key="9">
    <source>
        <dbReference type="PROSITE" id="PS50075"/>
    </source>
</evidence>
<dbReference type="InterPro" id="IPR002937">
    <property type="entry name" value="Amino_oxidase"/>
</dbReference>
<gene>
    <name evidence="10" type="ORF">ILEXP_LOCUS14646</name>
</gene>
<proteinExistence type="predicted"/>
<keyword evidence="7" id="KW-0443">Lipid metabolism</keyword>
<dbReference type="PROSITE" id="PS00455">
    <property type="entry name" value="AMP_BINDING"/>
    <property type="match status" value="1"/>
</dbReference>